<evidence type="ECO:0000256" key="5">
    <source>
        <dbReference type="ARBA" id="ARBA00022729"/>
    </source>
</evidence>
<dbReference type="EMBL" id="JAYMFF010000014">
    <property type="protein sequence ID" value="MEC4176335.1"/>
    <property type="molecule type" value="Genomic_DNA"/>
</dbReference>
<dbReference type="InterPro" id="IPR009010">
    <property type="entry name" value="Asp_de-COase-like_dom_sf"/>
</dbReference>
<dbReference type="SMART" id="SM00926">
    <property type="entry name" value="Molybdop_Fe4S4"/>
    <property type="match status" value="1"/>
</dbReference>
<dbReference type="PROSITE" id="PS00932">
    <property type="entry name" value="MOLYBDOPTERIN_PROK_3"/>
    <property type="match status" value="1"/>
</dbReference>
<feature type="domain" description="4Fe-4S Mo/W bis-MGD-type" evidence="9">
    <location>
        <begin position="65"/>
        <end position="126"/>
    </location>
</feature>
<keyword evidence="5" id="KW-0732">Signal</keyword>
<dbReference type="SUPFAM" id="SSF50692">
    <property type="entry name" value="ADC-like"/>
    <property type="match status" value="1"/>
</dbReference>
<comment type="similarity">
    <text evidence="2">Belongs to the prokaryotic molybdopterin-containing oxidoreductase family.</text>
</comment>
<name>A0ABU6IIW0_9ACTN</name>
<dbReference type="Gene3D" id="2.20.25.90">
    <property type="entry name" value="ADC-like domains"/>
    <property type="match status" value="1"/>
</dbReference>
<dbReference type="Pfam" id="PF01568">
    <property type="entry name" value="Molydop_binding"/>
    <property type="match status" value="1"/>
</dbReference>
<evidence type="ECO:0000256" key="1">
    <source>
        <dbReference type="ARBA" id="ARBA00001942"/>
    </source>
</evidence>
<dbReference type="InterPro" id="IPR006655">
    <property type="entry name" value="Mopterin_OxRdtase_prok_CS"/>
</dbReference>
<dbReference type="PROSITE" id="PS51669">
    <property type="entry name" value="4FE4S_MOW_BIS_MGD"/>
    <property type="match status" value="1"/>
</dbReference>
<evidence type="ECO:0000256" key="4">
    <source>
        <dbReference type="ARBA" id="ARBA00022723"/>
    </source>
</evidence>
<organism evidence="10 11">
    <name type="scientific">Adlercreutzia wanghongyangiae</name>
    <dbReference type="NCBI Taxonomy" id="3111451"/>
    <lineage>
        <taxon>Bacteria</taxon>
        <taxon>Bacillati</taxon>
        <taxon>Actinomycetota</taxon>
        <taxon>Coriobacteriia</taxon>
        <taxon>Eggerthellales</taxon>
        <taxon>Eggerthellaceae</taxon>
        <taxon>Adlercreutzia</taxon>
    </lineage>
</organism>
<proteinExistence type="inferred from homology"/>
<dbReference type="Proteomes" id="UP001349994">
    <property type="component" value="Unassembled WGS sequence"/>
</dbReference>
<sequence length="878" mass="96465">MALLGTNLKRRDFLKSTALTTAAVATAGLAGCAPQDEGLSRTGSNAEGMTAHVVESDLAVLDASAKWVTAACWHNCGGRCLNKALVKDGVVVRQKTDDNHEDSADYPQQRACVRGRAQRRQIYGEDRIKYPMKRKSWSPDNPNKELRGKDEWERISWEEALDYVAAELSKAKEQYGNSSIFAEGTEIGRLLNVFGGYTSRWGTGSLGTWSLTPHLIGFDDGDTGTAVNDRMDMRNCETIILSGVNPAWSSAGNPAYNYLQAKNAGAKFIAIDPYYNDSYALLDAEWIPCYPSQDVAIWLGVAYTLITEDSESNPMIDWDFLDRCTIGFDADHMPEGEDPKGNFKDYVLGTYDGVPKTPEWASERCGVSPENLRRIAQEIVPSKKVAILTAWAAGRTHAADNLPQMIMTIGSMTGHIGKSGHMCGISCHNKASNHGPAMVKAGKDGLPAIDPGVTDCINDTELWTAILEGSYNFTGTAPNKNKTGGPGEIRPIDIHVIYHAGRALLQTRDAMAKGIEAHRKVDFAVAHAQFLTTSAKYCDIILPLDTYWERPGGFLTGNREMVIVYSKIIDPQFECHSDQWIACELAKRLSIDPAEVYPFDEQQQFFNQLAGAEVLDADGKTYKPLVTITEEDIAAWGVEGEPQTGEIGLSELLDLGCYQVERKPGDNYGYIAYEDFVKDPEANPREESPSGKFEIFSRNLSDTITNMGYSAVPPIPEYIEPVEGLEETYADFAAKTKGEYPYQVFNPHYLRRSHTVLDNNPWLREAWPNPVYLNAADAAEKGIAEGDSVLLTSQHGKTLRKASLTQRLMPGVIALPHGSWLDMDEETGVDRGGADNMLCGPVGMGAGISGWNSVIANMEKWTGDELVDDADKDLRVIC</sequence>
<comment type="cofactor">
    <cofactor evidence="1">
        <name>Mo-bis(molybdopterin guanine dinucleotide)</name>
        <dbReference type="ChEBI" id="CHEBI:60539"/>
    </cofactor>
</comment>
<keyword evidence="11" id="KW-1185">Reference proteome</keyword>
<keyword evidence="3" id="KW-0500">Molybdenum</keyword>
<dbReference type="InterPro" id="IPR006657">
    <property type="entry name" value="MoPterin_dinucl-bd_dom"/>
</dbReference>
<reference evidence="10 11" key="1">
    <citation type="submission" date="2024-01" db="EMBL/GenBank/DDBJ databases">
        <title>novel species in genus Adlercreutzia.</title>
        <authorList>
            <person name="Liu X."/>
        </authorList>
    </citation>
    <scope>NUCLEOTIDE SEQUENCE [LARGE SCALE GENOMIC DNA]</scope>
    <source>
        <strain evidence="10 11">R7</strain>
    </source>
</reference>
<dbReference type="SUPFAM" id="SSF53706">
    <property type="entry name" value="Formate dehydrogenase/DMSO reductase, domains 1-3"/>
    <property type="match status" value="1"/>
</dbReference>
<evidence type="ECO:0000256" key="2">
    <source>
        <dbReference type="ARBA" id="ARBA00010312"/>
    </source>
</evidence>
<evidence type="ECO:0000256" key="6">
    <source>
        <dbReference type="ARBA" id="ARBA00023002"/>
    </source>
</evidence>
<dbReference type="Pfam" id="PF04879">
    <property type="entry name" value="Molybdop_Fe4S4"/>
    <property type="match status" value="1"/>
</dbReference>
<dbReference type="Gene3D" id="2.40.40.20">
    <property type="match status" value="1"/>
</dbReference>
<dbReference type="Pfam" id="PF00384">
    <property type="entry name" value="Molybdopterin"/>
    <property type="match status" value="1"/>
</dbReference>
<dbReference type="InterPro" id="IPR050612">
    <property type="entry name" value="Prok_Mopterin_Oxidored"/>
</dbReference>
<dbReference type="Gene3D" id="3.40.50.740">
    <property type="match status" value="2"/>
</dbReference>
<evidence type="ECO:0000313" key="10">
    <source>
        <dbReference type="EMBL" id="MEC4176335.1"/>
    </source>
</evidence>
<keyword evidence="4" id="KW-0479">Metal-binding</keyword>
<evidence type="ECO:0000256" key="7">
    <source>
        <dbReference type="ARBA" id="ARBA00023004"/>
    </source>
</evidence>
<accession>A0ABU6IIW0</accession>
<gene>
    <name evidence="10" type="ORF">VIN30_07715</name>
</gene>
<keyword evidence="7" id="KW-0408">Iron</keyword>
<keyword evidence="6" id="KW-0560">Oxidoreductase</keyword>
<protein>
    <submittedName>
        <fullName evidence="10">Molybdopterin-dependent oxidoreductase</fullName>
    </submittedName>
</protein>
<comment type="caution">
    <text evidence="10">The sequence shown here is derived from an EMBL/GenBank/DDBJ whole genome shotgun (WGS) entry which is preliminary data.</text>
</comment>
<dbReference type="InterPro" id="IPR006963">
    <property type="entry name" value="Mopterin_OxRdtase_4Fe-4S_dom"/>
</dbReference>
<dbReference type="PANTHER" id="PTHR43742">
    <property type="entry name" value="TRIMETHYLAMINE-N-OXIDE REDUCTASE"/>
    <property type="match status" value="1"/>
</dbReference>
<dbReference type="PROSITE" id="PS51318">
    <property type="entry name" value="TAT"/>
    <property type="match status" value="1"/>
</dbReference>
<dbReference type="InterPro" id="IPR006311">
    <property type="entry name" value="TAT_signal"/>
</dbReference>
<evidence type="ECO:0000256" key="8">
    <source>
        <dbReference type="ARBA" id="ARBA00023014"/>
    </source>
</evidence>
<keyword evidence="8" id="KW-0411">Iron-sulfur</keyword>
<dbReference type="PANTHER" id="PTHR43742:SF3">
    <property type="entry name" value="DIMETHYL SULFOXIDE REDUCTASE DMSA"/>
    <property type="match status" value="1"/>
</dbReference>
<dbReference type="RefSeq" id="WP_338210593.1">
    <property type="nucleotide sequence ID" value="NZ_JAYMFF010000014.1"/>
</dbReference>
<dbReference type="InterPro" id="IPR006656">
    <property type="entry name" value="Mopterin_OxRdtase"/>
</dbReference>
<evidence type="ECO:0000256" key="3">
    <source>
        <dbReference type="ARBA" id="ARBA00022505"/>
    </source>
</evidence>
<dbReference type="Gene3D" id="3.40.228.10">
    <property type="entry name" value="Dimethylsulfoxide Reductase, domain 2"/>
    <property type="match status" value="1"/>
</dbReference>
<evidence type="ECO:0000313" key="11">
    <source>
        <dbReference type="Proteomes" id="UP001349994"/>
    </source>
</evidence>
<evidence type="ECO:0000259" key="9">
    <source>
        <dbReference type="PROSITE" id="PS51669"/>
    </source>
</evidence>